<gene>
    <name evidence="6" type="ORF">HMPREF9194_00530</name>
</gene>
<proteinExistence type="inferred from homology"/>
<keyword evidence="2" id="KW-0813">Transport</keyword>
<dbReference type="EMBL" id="ATFF01000006">
    <property type="protein sequence ID" value="EPF30216.1"/>
    <property type="molecule type" value="Genomic_DNA"/>
</dbReference>
<feature type="transmembrane region" description="Helical" evidence="4">
    <location>
        <begin position="7"/>
        <end position="28"/>
    </location>
</feature>
<dbReference type="eggNOG" id="COG0747">
    <property type="taxonomic scope" value="Bacteria"/>
</dbReference>
<keyword evidence="3" id="KW-0732">Signal</keyword>
<evidence type="ECO:0000256" key="2">
    <source>
        <dbReference type="ARBA" id="ARBA00022448"/>
    </source>
</evidence>
<accession>S3JZZ6</accession>
<dbReference type="SUPFAM" id="SSF53850">
    <property type="entry name" value="Periplasmic binding protein-like II"/>
    <property type="match status" value="1"/>
</dbReference>
<dbReference type="PATRIC" id="fig|1125699.3.peg.537"/>
<dbReference type="PIRSF" id="PIRSF002741">
    <property type="entry name" value="MppA"/>
    <property type="match status" value="1"/>
</dbReference>
<dbReference type="Gene3D" id="3.90.76.10">
    <property type="entry name" value="Dipeptide-binding Protein, Domain 1"/>
    <property type="match status" value="1"/>
</dbReference>
<dbReference type="CDD" id="cd00995">
    <property type="entry name" value="PBP2_NikA_DppA_OppA_like"/>
    <property type="match status" value="1"/>
</dbReference>
<keyword evidence="7" id="KW-1185">Reference proteome</keyword>
<dbReference type="GO" id="GO:1904680">
    <property type="term" value="F:peptide transmembrane transporter activity"/>
    <property type="evidence" value="ECO:0007669"/>
    <property type="project" value="TreeGrafter"/>
</dbReference>
<keyword evidence="4" id="KW-0472">Membrane</keyword>
<dbReference type="STRING" id="1125699.HMPREF9194_00530"/>
<evidence type="ECO:0000313" key="6">
    <source>
        <dbReference type="EMBL" id="EPF30216.1"/>
    </source>
</evidence>
<evidence type="ECO:0000313" key="7">
    <source>
        <dbReference type="Proteomes" id="UP000014541"/>
    </source>
</evidence>
<dbReference type="Proteomes" id="UP000014541">
    <property type="component" value="Unassembled WGS sequence"/>
</dbReference>
<dbReference type="HOGENOM" id="CLU_017028_7_3_12"/>
<dbReference type="GO" id="GO:0030288">
    <property type="term" value="C:outer membrane-bounded periplasmic space"/>
    <property type="evidence" value="ECO:0007669"/>
    <property type="project" value="UniProtKB-ARBA"/>
</dbReference>
<name>S3JZZ6_TREMA</name>
<dbReference type="OrthoDB" id="9801912at2"/>
<dbReference type="GO" id="GO:0015833">
    <property type="term" value="P:peptide transport"/>
    <property type="evidence" value="ECO:0007669"/>
    <property type="project" value="TreeGrafter"/>
</dbReference>
<evidence type="ECO:0000256" key="3">
    <source>
        <dbReference type="ARBA" id="ARBA00022729"/>
    </source>
</evidence>
<dbReference type="PANTHER" id="PTHR30290">
    <property type="entry name" value="PERIPLASMIC BINDING COMPONENT OF ABC TRANSPORTER"/>
    <property type="match status" value="1"/>
</dbReference>
<dbReference type="Gene3D" id="3.10.105.10">
    <property type="entry name" value="Dipeptide-binding Protein, Domain 3"/>
    <property type="match status" value="1"/>
</dbReference>
<evidence type="ECO:0000256" key="1">
    <source>
        <dbReference type="ARBA" id="ARBA00005695"/>
    </source>
</evidence>
<protein>
    <recommendedName>
        <fullName evidence="5">Solute-binding protein family 5 domain-containing protein</fullName>
    </recommendedName>
</protein>
<dbReference type="Gene3D" id="3.40.190.10">
    <property type="entry name" value="Periplasmic binding protein-like II"/>
    <property type="match status" value="1"/>
</dbReference>
<dbReference type="GO" id="GO:0043190">
    <property type="term" value="C:ATP-binding cassette (ABC) transporter complex"/>
    <property type="evidence" value="ECO:0007669"/>
    <property type="project" value="InterPro"/>
</dbReference>
<dbReference type="InterPro" id="IPR030678">
    <property type="entry name" value="Peptide/Ni-bd"/>
</dbReference>
<feature type="domain" description="Solute-binding protein family 5" evidence="5">
    <location>
        <begin position="84"/>
        <end position="430"/>
    </location>
</feature>
<dbReference type="InterPro" id="IPR000914">
    <property type="entry name" value="SBP_5_dom"/>
</dbReference>
<comment type="similarity">
    <text evidence="1">Belongs to the bacterial solute-binding protein 5 family.</text>
</comment>
<sequence length="530" mass="59025">MKLSKKGIIAIVIIALVVLGSAIGFLIWKAQPKGATVAVSILPDSLNPVLEQNTSGLNADELLFDGLVNFEVDKASGSLYSELALAESIVQNPVDKKTYTVMLRDVMWHDGTPVTSDDIVYSFAAYTLEANNSPKRDYLMSFIKEVTALDEKTVKIEFINPIPEFRAYPVLTFKIVPSRYNGQEMQVNMRAGENERKFATAPVGTGPFKLATWEIGKWLTFDANGTYFKNTPQTTSLVMKRVIDPIIRMNEMRQGRVNLILETNPLDRTEVAKIPNVEINSYIPYAFYEVAINTKLFPNAEGRQAMAMALDRPSLIPSITDRDSGVILNYGPFPSNLFSANIPEYVNQPMPNNLPYNVQKAKILAASGGISGQNAILLYPDSMGEFGEKMANGIAKQLAAIGLNVEARRTGDRVFDRMVNTEKSYELALMYCEGFDNLYSSIGDWYRSNGEKNVTGVADGKLNSLFDAWEKEIVTANWINLTLQIDKRICELSPALFLCSLEKDVYSRGLENVAIATDNPFLSVEYWKLK</sequence>
<keyword evidence="4" id="KW-1133">Transmembrane helix</keyword>
<comment type="caution">
    <text evidence="6">The sequence shown here is derived from an EMBL/GenBank/DDBJ whole genome shotgun (WGS) entry which is preliminary data.</text>
</comment>
<dbReference type="Pfam" id="PF00496">
    <property type="entry name" value="SBP_bac_5"/>
    <property type="match status" value="1"/>
</dbReference>
<evidence type="ECO:0000259" key="5">
    <source>
        <dbReference type="Pfam" id="PF00496"/>
    </source>
</evidence>
<keyword evidence="4" id="KW-0812">Transmembrane</keyword>
<dbReference type="PANTHER" id="PTHR30290:SF9">
    <property type="entry name" value="OLIGOPEPTIDE-BINDING PROTEIN APPA"/>
    <property type="match status" value="1"/>
</dbReference>
<reference evidence="6 7" key="1">
    <citation type="submission" date="2013-04" db="EMBL/GenBank/DDBJ databases">
        <title>The Genome Sequence of Treponema maltophilum ATCC 51939.</title>
        <authorList>
            <consortium name="The Broad Institute Genomics Platform"/>
            <person name="Earl A."/>
            <person name="Ward D."/>
            <person name="Feldgarden M."/>
            <person name="Gevers D."/>
            <person name="Leonetti C."/>
            <person name="Blanton J.M."/>
            <person name="Dewhirst F.E."/>
            <person name="Izard J."/>
            <person name="Walker B."/>
            <person name="Young S."/>
            <person name="Zeng Q."/>
            <person name="Gargeya S."/>
            <person name="Fitzgerald M."/>
            <person name="Haas B."/>
            <person name="Abouelleil A."/>
            <person name="Allen A.W."/>
            <person name="Alvarado L."/>
            <person name="Arachchi H.M."/>
            <person name="Berlin A.M."/>
            <person name="Chapman S.B."/>
            <person name="Gainer-Dewar J."/>
            <person name="Goldberg J."/>
            <person name="Griggs A."/>
            <person name="Gujja S."/>
            <person name="Hansen M."/>
            <person name="Howarth C."/>
            <person name="Imamovic A."/>
            <person name="Ireland A."/>
            <person name="Larimer J."/>
            <person name="McCowan C."/>
            <person name="Murphy C."/>
            <person name="Pearson M."/>
            <person name="Poon T.W."/>
            <person name="Priest M."/>
            <person name="Roberts A."/>
            <person name="Saif S."/>
            <person name="Shea T."/>
            <person name="Sisk P."/>
            <person name="Sykes S."/>
            <person name="Wortman J."/>
            <person name="Nusbaum C."/>
            <person name="Birren B."/>
        </authorList>
    </citation>
    <scope>NUCLEOTIDE SEQUENCE [LARGE SCALE GENOMIC DNA]</scope>
    <source>
        <strain evidence="6 7">ATCC 51939</strain>
    </source>
</reference>
<dbReference type="RefSeq" id="WP_016524827.1">
    <property type="nucleotide sequence ID" value="NZ_KE332518.1"/>
</dbReference>
<organism evidence="6 7">
    <name type="scientific">Treponema maltophilum ATCC 51939</name>
    <dbReference type="NCBI Taxonomy" id="1125699"/>
    <lineage>
        <taxon>Bacteria</taxon>
        <taxon>Pseudomonadati</taxon>
        <taxon>Spirochaetota</taxon>
        <taxon>Spirochaetia</taxon>
        <taxon>Spirochaetales</taxon>
        <taxon>Treponemataceae</taxon>
        <taxon>Treponema</taxon>
    </lineage>
</organism>
<dbReference type="AlphaFoldDB" id="S3JZZ6"/>
<evidence type="ECO:0000256" key="4">
    <source>
        <dbReference type="SAM" id="Phobius"/>
    </source>
</evidence>
<dbReference type="InterPro" id="IPR039424">
    <property type="entry name" value="SBP_5"/>
</dbReference>